<evidence type="ECO:0000256" key="4">
    <source>
        <dbReference type="ARBA" id="ARBA00022884"/>
    </source>
</evidence>
<dbReference type="SMART" id="SM00358">
    <property type="entry name" value="DSRM"/>
    <property type="match status" value="1"/>
</dbReference>
<dbReference type="CDD" id="cd10845">
    <property type="entry name" value="DSRM_RNAse_III_family"/>
    <property type="match status" value="1"/>
</dbReference>
<dbReference type="Pfam" id="PF14622">
    <property type="entry name" value="Ribonucleas_3_3"/>
    <property type="match status" value="1"/>
</dbReference>
<dbReference type="InterPro" id="IPR014720">
    <property type="entry name" value="dsRBD_dom"/>
</dbReference>
<dbReference type="GO" id="GO:0004525">
    <property type="term" value="F:ribonuclease III activity"/>
    <property type="evidence" value="ECO:0007669"/>
    <property type="project" value="InterPro"/>
</dbReference>
<keyword evidence="4" id="KW-0694">RNA-binding</keyword>
<feature type="domain" description="RNase III" evidence="6">
    <location>
        <begin position="40"/>
        <end position="193"/>
    </location>
</feature>
<dbReference type="GO" id="GO:0006396">
    <property type="term" value="P:RNA processing"/>
    <property type="evidence" value="ECO:0007669"/>
    <property type="project" value="InterPro"/>
</dbReference>
<dbReference type="GO" id="GO:0003725">
    <property type="term" value="F:double-stranded RNA binding"/>
    <property type="evidence" value="ECO:0007669"/>
    <property type="project" value="TreeGrafter"/>
</dbReference>
<keyword evidence="1" id="KW-0540">Nuclease</keyword>
<evidence type="ECO:0000256" key="2">
    <source>
        <dbReference type="ARBA" id="ARBA00022759"/>
    </source>
</evidence>
<organism evidence="7">
    <name type="scientific">viral metagenome</name>
    <dbReference type="NCBI Taxonomy" id="1070528"/>
    <lineage>
        <taxon>unclassified sequences</taxon>
        <taxon>metagenomes</taxon>
        <taxon>organismal metagenomes</taxon>
    </lineage>
</organism>
<name>A0A6C0BJH4_9ZZZZ</name>
<evidence type="ECO:0000256" key="1">
    <source>
        <dbReference type="ARBA" id="ARBA00022722"/>
    </source>
</evidence>
<sequence>MVLAPHKAKIPASVSEQNHAVVKIITPWNPNNKIIPESEILAFLQRPGVKLPKDLDFKLFQQACVHKSYVEKPPGTPGPNGEIIQLSDRPEDCLPLQKAHNEELEFVGDSVLNCVVALYSQDRYEGEGEGFLTTLRGNLVNNDHLGLLAQKMGMAPWLVMSRHVDSICKGRENLRLLGSMVEAWIGALFRNTDLVAGKGAAFEVCYSWIISIMHQYVNFAKVISENHNYKDQLLKYFQSQYHTPPTYEEIHVEGPQHDRIYTIGVFLPNKKLLASAISRKKLEAEQEASRLALVAVGLILA</sequence>
<protein>
    <recommendedName>
        <fullName evidence="8">RNase III domain-containing protein</fullName>
    </recommendedName>
</protein>
<dbReference type="PROSITE" id="PS50142">
    <property type="entry name" value="RNASE_3_2"/>
    <property type="match status" value="1"/>
</dbReference>
<dbReference type="PANTHER" id="PTHR11207:SF0">
    <property type="entry name" value="RIBONUCLEASE 3"/>
    <property type="match status" value="1"/>
</dbReference>
<feature type="domain" description="DRBM" evidence="5">
    <location>
        <begin position="228"/>
        <end position="298"/>
    </location>
</feature>
<dbReference type="Gene3D" id="1.10.1520.10">
    <property type="entry name" value="Ribonuclease III domain"/>
    <property type="match status" value="1"/>
</dbReference>
<reference evidence="7" key="1">
    <citation type="journal article" date="2020" name="Nature">
        <title>Giant virus diversity and host interactions through global metagenomics.</title>
        <authorList>
            <person name="Schulz F."/>
            <person name="Roux S."/>
            <person name="Paez-Espino D."/>
            <person name="Jungbluth S."/>
            <person name="Walsh D.A."/>
            <person name="Denef V.J."/>
            <person name="McMahon K.D."/>
            <person name="Konstantinidis K.T."/>
            <person name="Eloe-Fadrosh E.A."/>
            <person name="Kyrpides N.C."/>
            <person name="Woyke T."/>
        </authorList>
    </citation>
    <scope>NUCLEOTIDE SEQUENCE</scope>
    <source>
        <strain evidence="7">GVMAG-M-3300013006-15</strain>
    </source>
</reference>
<evidence type="ECO:0000259" key="6">
    <source>
        <dbReference type="PROSITE" id="PS50142"/>
    </source>
</evidence>
<dbReference type="SUPFAM" id="SSF54768">
    <property type="entry name" value="dsRNA-binding domain-like"/>
    <property type="match status" value="1"/>
</dbReference>
<dbReference type="InterPro" id="IPR000999">
    <property type="entry name" value="RNase_III_dom"/>
</dbReference>
<evidence type="ECO:0000256" key="3">
    <source>
        <dbReference type="ARBA" id="ARBA00022801"/>
    </source>
</evidence>
<dbReference type="PANTHER" id="PTHR11207">
    <property type="entry name" value="RIBONUCLEASE III"/>
    <property type="match status" value="1"/>
</dbReference>
<keyword evidence="2" id="KW-0255">Endonuclease</keyword>
<accession>A0A6C0BJH4</accession>
<dbReference type="GO" id="GO:0010468">
    <property type="term" value="P:regulation of gene expression"/>
    <property type="evidence" value="ECO:0007669"/>
    <property type="project" value="TreeGrafter"/>
</dbReference>
<dbReference type="SMART" id="SM00535">
    <property type="entry name" value="RIBOc"/>
    <property type="match status" value="1"/>
</dbReference>
<dbReference type="EMBL" id="MN739162">
    <property type="protein sequence ID" value="QHS91483.1"/>
    <property type="molecule type" value="Genomic_DNA"/>
</dbReference>
<evidence type="ECO:0000313" key="7">
    <source>
        <dbReference type="EMBL" id="QHS91483.1"/>
    </source>
</evidence>
<dbReference type="Gene3D" id="3.30.160.20">
    <property type="match status" value="1"/>
</dbReference>
<proteinExistence type="predicted"/>
<dbReference type="Pfam" id="PF00035">
    <property type="entry name" value="dsrm"/>
    <property type="match status" value="1"/>
</dbReference>
<dbReference type="InterPro" id="IPR036389">
    <property type="entry name" value="RNase_III_sf"/>
</dbReference>
<dbReference type="PROSITE" id="PS50137">
    <property type="entry name" value="DS_RBD"/>
    <property type="match status" value="1"/>
</dbReference>
<evidence type="ECO:0008006" key="8">
    <source>
        <dbReference type="Google" id="ProtNLM"/>
    </source>
</evidence>
<dbReference type="CDD" id="cd00593">
    <property type="entry name" value="RIBOc"/>
    <property type="match status" value="1"/>
</dbReference>
<dbReference type="SUPFAM" id="SSF69065">
    <property type="entry name" value="RNase III domain-like"/>
    <property type="match status" value="1"/>
</dbReference>
<evidence type="ECO:0000259" key="5">
    <source>
        <dbReference type="PROSITE" id="PS50137"/>
    </source>
</evidence>
<dbReference type="AlphaFoldDB" id="A0A6C0BJH4"/>
<keyword evidence="3" id="KW-0378">Hydrolase</keyword>